<feature type="signal peptide" evidence="6">
    <location>
        <begin position="1"/>
        <end position="20"/>
    </location>
</feature>
<dbReference type="HOGENOM" id="CLU_968239_0_0_1"/>
<dbReference type="EMBL" id="KN831985">
    <property type="protein sequence ID" value="KIO01880.1"/>
    <property type="molecule type" value="Genomic_DNA"/>
</dbReference>
<comment type="similarity">
    <text evidence="2">Belongs to the eukaryotic RPA49/POLR1E RNA polymerase subunit family.</text>
</comment>
<dbReference type="Pfam" id="PF06870">
    <property type="entry name" value="RNA_pol_I_A49"/>
    <property type="match status" value="1"/>
</dbReference>
<feature type="non-terminal residue" evidence="7">
    <location>
        <position position="289"/>
    </location>
</feature>
<evidence type="ECO:0000256" key="5">
    <source>
        <dbReference type="ARBA" id="ARBA00023242"/>
    </source>
</evidence>
<protein>
    <submittedName>
        <fullName evidence="7">Uncharacterized protein</fullName>
    </submittedName>
</protein>
<organism evidence="7 8">
    <name type="scientific">Pisolithus tinctorius Marx 270</name>
    <dbReference type="NCBI Taxonomy" id="870435"/>
    <lineage>
        <taxon>Eukaryota</taxon>
        <taxon>Fungi</taxon>
        <taxon>Dikarya</taxon>
        <taxon>Basidiomycota</taxon>
        <taxon>Agaricomycotina</taxon>
        <taxon>Agaricomycetes</taxon>
        <taxon>Agaricomycetidae</taxon>
        <taxon>Boletales</taxon>
        <taxon>Sclerodermatineae</taxon>
        <taxon>Pisolithaceae</taxon>
        <taxon>Pisolithus</taxon>
    </lineage>
</organism>
<evidence type="ECO:0000256" key="6">
    <source>
        <dbReference type="SAM" id="SignalP"/>
    </source>
</evidence>
<keyword evidence="5" id="KW-0539">Nucleus</keyword>
<reference evidence="8" key="2">
    <citation type="submission" date="2015-01" db="EMBL/GenBank/DDBJ databases">
        <title>Evolutionary Origins and Diversification of the Mycorrhizal Mutualists.</title>
        <authorList>
            <consortium name="DOE Joint Genome Institute"/>
            <consortium name="Mycorrhizal Genomics Consortium"/>
            <person name="Kohler A."/>
            <person name="Kuo A."/>
            <person name="Nagy L.G."/>
            <person name="Floudas D."/>
            <person name="Copeland A."/>
            <person name="Barry K.W."/>
            <person name="Cichocki N."/>
            <person name="Veneault-Fourrey C."/>
            <person name="LaButti K."/>
            <person name="Lindquist E.A."/>
            <person name="Lipzen A."/>
            <person name="Lundell T."/>
            <person name="Morin E."/>
            <person name="Murat C."/>
            <person name="Riley R."/>
            <person name="Ohm R."/>
            <person name="Sun H."/>
            <person name="Tunlid A."/>
            <person name="Henrissat B."/>
            <person name="Grigoriev I.V."/>
            <person name="Hibbett D.S."/>
            <person name="Martin F."/>
        </authorList>
    </citation>
    <scope>NUCLEOTIDE SEQUENCE [LARGE SCALE GENOMIC DNA]</scope>
    <source>
        <strain evidence="8">Marx 270</strain>
    </source>
</reference>
<dbReference type="Proteomes" id="UP000054217">
    <property type="component" value="Unassembled WGS sequence"/>
</dbReference>
<keyword evidence="6" id="KW-0732">Signal</keyword>
<dbReference type="GO" id="GO:0006351">
    <property type="term" value="P:DNA-templated transcription"/>
    <property type="evidence" value="ECO:0007669"/>
    <property type="project" value="InterPro"/>
</dbReference>
<dbReference type="AlphaFoldDB" id="A0A0C3NLT9"/>
<name>A0A0C3NLT9_PISTI</name>
<evidence type="ECO:0000256" key="4">
    <source>
        <dbReference type="ARBA" id="ARBA00023163"/>
    </source>
</evidence>
<dbReference type="GO" id="GO:0003677">
    <property type="term" value="F:DNA binding"/>
    <property type="evidence" value="ECO:0007669"/>
    <property type="project" value="InterPro"/>
</dbReference>
<dbReference type="InParanoid" id="A0A0C3NLT9"/>
<accession>A0A0C3NLT9</accession>
<reference evidence="7 8" key="1">
    <citation type="submission" date="2014-04" db="EMBL/GenBank/DDBJ databases">
        <authorList>
            <consortium name="DOE Joint Genome Institute"/>
            <person name="Kuo A."/>
            <person name="Kohler A."/>
            <person name="Costa M.D."/>
            <person name="Nagy L.G."/>
            <person name="Floudas D."/>
            <person name="Copeland A."/>
            <person name="Barry K.W."/>
            <person name="Cichocki N."/>
            <person name="Veneault-Fourrey C."/>
            <person name="LaButti K."/>
            <person name="Lindquist E.A."/>
            <person name="Lipzen A."/>
            <person name="Lundell T."/>
            <person name="Morin E."/>
            <person name="Murat C."/>
            <person name="Sun H."/>
            <person name="Tunlid A."/>
            <person name="Henrissat B."/>
            <person name="Grigoriev I.V."/>
            <person name="Hibbett D.S."/>
            <person name="Martin F."/>
            <person name="Nordberg H.P."/>
            <person name="Cantor M.N."/>
            <person name="Hua S.X."/>
        </authorList>
    </citation>
    <scope>NUCLEOTIDE SEQUENCE [LARGE SCALE GENOMIC DNA]</scope>
    <source>
        <strain evidence="7 8">Marx 270</strain>
    </source>
</reference>
<dbReference type="GO" id="GO:0000428">
    <property type="term" value="C:DNA-directed RNA polymerase complex"/>
    <property type="evidence" value="ECO:0007669"/>
    <property type="project" value="UniProtKB-KW"/>
</dbReference>
<evidence type="ECO:0000256" key="1">
    <source>
        <dbReference type="ARBA" id="ARBA00004604"/>
    </source>
</evidence>
<evidence type="ECO:0000256" key="3">
    <source>
        <dbReference type="ARBA" id="ARBA00022478"/>
    </source>
</evidence>
<dbReference type="FunCoup" id="A0A0C3NLT9">
    <property type="interactions" value="213"/>
</dbReference>
<sequence length="289" mass="31501">MSLKPISFLFDWSFLTGAEGCTPVCWAGAFFSENEVFRLESVSKKCKCSEARDDAKASLVLSTQPKSQLGPVLANFPSVKPSKSTTFSCYQTTDDKKAVGNSDDAEFVDLPTLLAGETDSVAFHSANQATGCRYLVGVHDKKLAKPLSVRHLSTSLHRLEARVALGESFGTKKAKLAIKAQERNKVDVSAMETVVDHLQESIQKSTQALPSKGSLFRSLYIASTYLRGSSEEAQATADSTRLVPPYNAEATVPSEVYPLHNIIPETEWKTLSEAPFLVVGQNQRIPLLP</sequence>
<dbReference type="GO" id="GO:0005730">
    <property type="term" value="C:nucleolus"/>
    <property type="evidence" value="ECO:0007669"/>
    <property type="project" value="UniProtKB-SubCell"/>
</dbReference>
<evidence type="ECO:0000313" key="8">
    <source>
        <dbReference type="Proteomes" id="UP000054217"/>
    </source>
</evidence>
<evidence type="ECO:0000256" key="2">
    <source>
        <dbReference type="ARBA" id="ARBA00009430"/>
    </source>
</evidence>
<dbReference type="InterPro" id="IPR009668">
    <property type="entry name" value="RNA_pol-assoc_fac_A49-like"/>
</dbReference>
<comment type="subcellular location">
    <subcellularLocation>
        <location evidence="1">Nucleus</location>
        <location evidence="1">Nucleolus</location>
    </subcellularLocation>
</comment>
<keyword evidence="4" id="KW-0804">Transcription</keyword>
<evidence type="ECO:0000313" key="7">
    <source>
        <dbReference type="EMBL" id="KIO01880.1"/>
    </source>
</evidence>
<dbReference type="PANTHER" id="PTHR14440">
    <property type="entry name" value="DNA-DIRECTED RNA POLYMERASE I SUBUNIT RPA49"/>
    <property type="match status" value="1"/>
</dbReference>
<proteinExistence type="inferred from homology"/>
<keyword evidence="3" id="KW-0240">DNA-directed RNA polymerase</keyword>
<feature type="chain" id="PRO_5002176368" evidence="6">
    <location>
        <begin position="21"/>
        <end position="289"/>
    </location>
</feature>
<gene>
    <name evidence="7" type="ORF">M404DRAFT_28390</name>
</gene>
<keyword evidence="8" id="KW-1185">Reference proteome</keyword>
<dbReference type="OrthoDB" id="532500at2759"/>
<dbReference type="STRING" id="870435.A0A0C3NLT9"/>